<evidence type="ECO:0000256" key="4">
    <source>
        <dbReference type="ARBA" id="ARBA00013531"/>
    </source>
</evidence>
<comment type="function">
    <text evidence="1 16">Component of the ubiquinol-cytochrome c reductase complex (complex III or cytochrome b-c1 complex), which is a respiratory chain that generates an electrochemical potential coupled to ATP synthesis.</text>
</comment>
<reference evidence="20 21" key="1">
    <citation type="submission" date="2006-09" db="EMBL/GenBank/DDBJ databases">
        <authorList>
            <person name="Emerson D."/>
            <person name="Ferriera S."/>
            <person name="Johnson J."/>
            <person name="Kravitz S."/>
            <person name="Halpern A."/>
            <person name="Remington K."/>
            <person name="Beeson K."/>
            <person name="Tran B."/>
            <person name="Rogers Y.-H."/>
            <person name="Friedman R."/>
            <person name="Venter J.C."/>
        </authorList>
    </citation>
    <scope>NUCLEOTIDE SEQUENCE [LARGE SCALE GENOMIC DNA]</scope>
    <source>
        <strain evidence="20 21">PV-1</strain>
    </source>
</reference>
<keyword evidence="8 16" id="KW-0812">Transmembrane</keyword>
<dbReference type="Gene3D" id="1.20.810.10">
    <property type="entry name" value="Cytochrome Bc1 Complex, Chain C"/>
    <property type="match status" value="1"/>
</dbReference>
<evidence type="ECO:0000256" key="12">
    <source>
        <dbReference type="ARBA" id="ARBA00023004"/>
    </source>
</evidence>
<evidence type="ECO:0000256" key="7">
    <source>
        <dbReference type="ARBA" id="ARBA00022660"/>
    </source>
</evidence>
<dbReference type="PROSITE" id="PS51003">
    <property type="entry name" value="CYTB_CTER"/>
    <property type="match status" value="1"/>
</dbReference>
<comment type="caution">
    <text evidence="20">The sequence shown here is derived from an EMBL/GenBank/DDBJ whole genome shotgun (WGS) entry which is preliminary data.</text>
</comment>
<keyword evidence="12 15" id="KW-0408">Iron</keyword>
<dbReference type="GO" id="GO:0008121">
    <property type="term" value="F:quinol-cytochrome-c reductase activity"/>
    <property type="evidence" value="ECO:0007669"/>
    <property type="project" value="InterPro"/>
</dbReference>
<dbReference type="InterPro" id="IPR005797">
    <property type="entry name" value="Cyt_b/b6_N"/>
</dbReference>
<evidence type="ECO:0000256" key="15">
    <source>
        <dbReference type="PIRSR" id="PIRSR038885-2"/>
    </source>
</evidence>
<dbReference type="InParanoid" id="Q0F3L8"/>
<dbReference type="GO" id="GO:0045275">
    <property type="term" value="C:respiratory chain complex III"/>
    <property type="evidence" value="ECO:0007669"/>
    <property type="project" value="InterPro"/>
</dbReference>
<feature type="transmembrane region" description="Helical" evidence="17">
    <location>
        <begin position="200"/>
        <end position="220"/>
    </location>
</feature>
<keyword evidence="9 15" id="KW-0479">Metal-binding</keyword>
<dbReference type="SUPFAM" id="SSF81648">
    <property type="entry name" value="a domain/subunit of cytochrome bc1 complex (Ubiquinol-cytochrome c reductase)"/>
    <property type="match status" value="1"/>
</dbReference>
<feature type="transmembrane region" description="Helical" evidence="17">
    <location>
        <begin position="40"/>
        <end position="66"/>
    </location>
</feature>
<evidence type="ECO:0000256" key="11">
    <source>
        <dbReference type="ARBA" id="ARBA00022989"/>
    </source>
</evidence>
<keyword evidence="10 16" id="KW-0249">Electron transport</keyword>
<feature type="binding site" description="axial binding residue" evidence="15">
    <location>
        <position position="101"/>
    </location>
    <ligand>
        <name>heme b</name>
        <dbReference type="ChEBI" id="CHEBI:60344"/>
        <label>b562</label>
    </ligand>
    <ligandPart>
        <name>Fe</name>
        <dbReference type="ChEBI" id="CHEBI:18248"/>
    </ligandPart>
</feature>
<evidence type="ECO:0000256" key="14">
    <source>
        <dbReference type="PIRSR" id="PIRSR038885-1"/>
    </source>
</evidence>
<dbReference type="OrthoDB" id="9804503at2"/>
<dbReference type="AlphaFoldDB" id="Q0F3L8"/>
<comment type="similarity">
    <text evidence="16">Belongs to the cytochrome b family.</text>
</comment>
<evidence type="ECO:0000256" key="2">
    <source>
        <dbReference type="ARBA" id="ARBA00004141"/>
    </source>
</evidence>
<dbReference type="CDD" id="cd00284">
    <property type="entry name" value="Cytochrome_b_N"/>
    <property type="match status" value="1"/>
</dbReference>
<feature type="binding site" evidence="14">
    <location>
        <position position="221"/>
    </location>
    <ligand>
        <name>a ubiquinone</name>
        <dbReference type="ChEBI" id="CHEBI:16389"/>
    </ligand>
</feature>
<dbReference type="PANTHER" id="PTHR19271:SF16">
    <property type="entry name" value="CYTOCHROME B"/>
    <property type="match status" value="1"/>
</dbReference>
<name>Q0F3L8_9PROT</name>
<feature type="transmembrane region" description="Helical" evidence="17">
    <location>
        <begin position="344"/>
        <end position="362"/>
    </location>
</feature>
<dbReference type="Pfam" id="PF00032">
    <property type="entry name" value="Cytochrom_B_C"/>
    <property type="match status" value="1"/>
</dbReference>
<feature type="domain" description="Cytochrome b/b6 N-terminal region profile" evidence="18">
    <location>
        <begin position="11"/>
        <end position="229"/>
    </location>
</feature>
<dbReference type="Proteomes" id="UP000005297">
    <property type="component" value="Unassembled WGS sequence"/>
</dbReference>
<proteinExistence type="inferred from homology"/>
<feature type="binding site" description="axial binding residue" evidence="15">
    <location>
        <position position="216"/>
    </location>
    <ligand>
        <name>heme b</name>
        <dbReference type="ChEBI" id="CHEBI:60344"/>
        <label>b566</label>
    </ligand>
    <ligandPart>
        <name>Fe</name>
        <dbReference type="ChEBI" id="CHEBI:18248"/>
    </ligandPart>
</feature>
<feature type="transmembrane region" description="Helical" evidence="17">
    <location>
        <begin position="96"/>
        <end position="116"/>
    </location>
</feature>
<feature type="transmembrane region" description="Helical" evidence="17">
    <location>
        <begin position="374"/>
        <end position="393"/>
    </location>
</feature>
<dbReference type="InterPro" id="IPR027387">
    <property type="entry name" value="Cytb/b6-like_sf"/>
</dbReference>
<feature type="binding site" description="axial binding residue" evidence="15">
    <location>
        <position position="115"/>
    </location>
    <ligand>
        <name>heme b</name>
        <dbReference type="ChEBI" id="CHEBI:60344"/>
        <label>b566</label>
    </ligand>
    <ligandPart>
        <name>Fe</name>
        <dbReference type="ChEBI" id="CHEBI:18248"/>
    </ligandPart>
</feature>
<evidence type="ECO:0000256" key="8">
    <source>
        <dbReference type="ARBA" id="ARBA00022692"/>
    </source>
</evidence>
<keyword evidence="5 16" id="KW-0813">Transport</keyword>
<evidence type="ECO:0000259" key="19">
    <source>
        <dbReference type="PROSITE" id="PS51003"/>
    </source>
</evidence>
<organism evidence="20 21">
    <name type="scientific">Mariprofundus ferrooxydans PV-1</name>
    <dbReference type="NCBI Taxonomy" id="314345"/>
    <lineage>
        <taxon>Bacteria</taxon>
        <taxon>Pseudomonadati</taxon>
        <taxon>Pseudomonadota</taxon>
        <taxon>Candidatius Mariprofundia</taxon>
        <taxon>Mariprofundales</taxon>
        <taxon>Mariprofundaceae</taxon>
        <taxon>Mariprofundus</taxon>
    </lineage>
</organism>
<evidence type="ECO:0000256" key="3">
    <source>
        <dbReference type="ARBA" id="ARBA00011649"/>
    </source>
</evidence>
<evidence type="ECO:0000256" key="17">
    <source>
        <dbReference type="SAM" id="Phobius"/>
    </source>
</evidence>
<dbReference type="GO" id="GO:0016491">
    <property type="term" value="F:oxidoreductase activity"/>
    <property type="evidence" value="ECO:0007669"/>
    <property type="project" value="InterPro"/>
</dbReference>
<keyword evidence="7 16" id="KW-0679">Respiratory chain</keyword>
<evidence type="ECO:0000256" key="16">
    <source>
        <dbReference type="RuleBase" id="RU003385"/>
    </source>
</evidence>
<keyword evidence="21" id="KW-1185">Reference proteome</keyword>
<feature type="transmembrane region" description="Helical" evidence="17">
    <location>
        <begin position="160"/>
        <end position="180"/>
    </location>
</feature>
<dbReference type="InterPro" id="IPR016174">
    <property type="entry name" value="Di-haem_cyt_TM"/>
</dbReference>
<accession>Q0F3L8</accession>
<evidence type="ECO:0000256" key="9">
    <source>
        <dbReference type="ARBA" id="ARBA00022723"/>
    </source>
</evidence>
<evidence type="ECO:0000256" key="10">
    <source>
        <dbReference type="ARBA" id="ARBA00022982"/>
    </source>
</evidence>
<dbReference type="eggNOG" id="COG1290">
    <property type="taxonomic scope" value="Bacteria"/>
</dbReference>
<dbReference type="FunFam" id="1.20.810.10:FF:000004">
    <property type="entry name" value="Cytochrome b"/>
    <property type="match status" value="1"/>
</dbReference>
<feature type="transmembrane region" description="Helical" evidence="17">
    <location>
        <begin position="251"/>
        <end position="271"/>
    </location>
</feature>
<dbReference type="EMBL" id="AATS01000001">
    <property type="protein sequence ID" value="EAU55923.1"/>
    <property type="molecule type" value="Genomic_DNA"/>
</dbReference>
<feature type="transmembrane region" description="Helical" evidence="17">
    <location>
        <begin position="131"/>
        <end position="153"/>
    </location>
</feature>
<feature type="transmembrane region" description="Helical" evidence="17">
    <location>
        <begin position="313"/>
        <end position="332"/>
    </location>
</feature>
<dbReference type="GO" id="GO:0046872">
    <property type="term" value="F:metal ion binding"/>
    <property type="evidence" value="ECO:0007669"/>
    <property type="project" value="UniProtKB-KW"/>
</dbReference>
<evidence type="ECO:0000256" key="5">
    <source>
        <dbReference type="ARBA" id="ARBA00022448"/>
    </source>
</evidence>
<keyword evidence="13 17" id="KW-0472">Membrane</keyword>
<dbReference type="PIRSF" id="PIRSF038885">
    <property type="entry name" value="COB"/>
    <property type="match status" value="1"/>
</dbReference>
<dbReference type="HOGENOM" id="CLU_031114_3_0_0"/>
<dbReference type="PROSITE" id="PS51002">
    <property type="entry name" value="CYTB_NTER"/>
    <property type="match status" value="1"/>
</dbReference>
<dbReference type="GO" id="GO:0022904">
    <property type="term" value="P:respiratory electron transport chain"/>
    <property type="evidence" value="ECO:0007669"/>
    <property type="project" value="InterPro"/>
</dbReference>
<feature type="domain" description="Cytochrome b/b6 C-terminal region profile" evidence="19">
    <location>
        <begin position="232"/>
        <end position="404"/>
    </location>
</feature>
<dbReference type="STRING" id="314344.AL013_03965"/>
<comment type="subunit">
    <text evidence="3 16">The main subunits of complex b-c1 are: cytochrome b, cytochrome c1 and the Rieske protein.</text>
</comment>
<comment type="cofactor">
    <cofactor evidence="15">
        <name>heme</name>
        <dbReference type="ChEBI" id="CHEBI:30413"/>
    </cofactor>
    <text evidence="15">Binds 2 heme groups non-covalently.</text>
</comment>
<evidence type="ECO:0000256" key="13">
    <source>
        <dbReference type="ARBA" id="ARBA00023136"/>
    </source>
</evidence>
<evidence type="ECO:0000256" key="6">
    <source>
        <dbReference type="ARBA" id="ARBA00022617"/>
    </source>
</evidence>
<evidence type="ECO:0000313" key="21">
    <source>
        <dbReference type="Proteomes" id="UP000005297"/>
    </source>
</evidence>
<evidence type="ECO:0000259" key="18">
    <source>
        <dbReference type="PROSITE" id="PS51002"/>
    </source>
</evidence>
<dbReference type="InterPro" id="IPR030689">
    <property type="entry name" value="Cytochrome_b"/>
</dbReference>
<dbReference type="InterPro" id="IPR048259">
    <property type="entry name" value="Cytochrome_b_N_euk/bac"/>
</dbReference>
<dbReference type="Pfam" id="PF00033">
    <property type="entry name" value="Cytochrome_B"/>
    <property type="match status" value="1"/>
</dbReference>
<dbReference type="SUPFAM" id="SSF81342">
    <property type="entry name" value="Transmembrane di-heme cytochromes"/>
    <property type="match status" value="1"/>
</dbReference>
<protein>
    <recommendedName>
        <fullName evidence="4 16">Cytochrome b</fullName>
    </recommendedName>
</protein>
<keyword evidence="6 15" id="KW-0349">Heme</keyword>
<comment type="cofactor">
    <cofactor evidence="16">
        <name>heme b</name>
        <dbReference type="ChEBI" id="CHEBI:60344"/>
    </cofactor>
    <text evidence="16">Binds 2 heme groups non-covalently.</text>
</comment>
<keyword evidence="11 17" id="KW-1133">Transmembrane helix</keyword>
<evidence type="ECO:0000256" key="1">
    <source>
        <dbReference type="ARBA" id="ARBA00002444"/>
    </source>
</evidence>
<feature type="binding site" description="axial binding residue" evidence="15">
    <location>
        <position position="202"/>
    </location>
    <ligand>
        <name>heme b</name>
        <dbReference type="ChEBI" id="CHEBI:60344"/>
        <label>b562</label>
    </ligand>
    <ligandPart>
        <name>Fe</name>
        <dbReference type="ChEBI" id="CHEBI:18248"/>
    </ligandPart>
</feature>
<evidence type="ECO:0000313" key="20">
    <source>
        <dbReference type="EMBL" id="EAU55923.1"/>
    </source>
</evidence>
<sequence length="406" mass="46031">MVIEKMLNSRLAQWLDERSDIVKLTRAHLTDYPTPKNLNYMWSFGSLAMLVLTIQILSGIFLAMYYKPSAMMTSGGYSVAFDSVERIMRDVNFGWLIRYMHAVGASAFFIVVYMHIGRGIYYGSYKGPRELLWIIGVVILLIMQGTAFFGYLLPWGQMSFWGATVITNLFGALPVIGSFLQELLRGGFAVGDPTLNRFFSLHYLFPLLLAAIVGGHVHALHVVHSNNPTGVDVHEGKGTIPFHPYYTVKDAFGVGVFLILYCYVVFFHPQLGGYFIEVDNYVAADNLQTPSHIAPVWYLTPWYTILRSFENKLLGVIAMGASLAVLFLLPFLDRSKVRSARYRPVFRQMVILFFISVLVLGYCGHSVPTPTLKLIGQLATIYYFAFFFMLPFVHKFEKTRPLPEEI</sequence>
<dbReference type="PANTHER" id="PTHR19271">
    <property type="entry name" value="CYTOCHROME B"/>
    <property type="match status" value="1"/>
</dbReference>
<dbReference type="RefSeq" id="WP_009851069.1">
    <property type="nucleotide sequence ID" value="NZ_DS022295.1"/>
</dbReference>
<comment type="subcellular location">
    <subcellularLocation>
        <location evidence="2">Membrane</location>
        <topology evidence="2">Multi-pass membrane protein</topology>
    </subcellularLocation>
</comment>
<gene>
    <name evidence="20" type="ORF">SPV1_03863</name>
</gene>
<dbReference type="InterPro" id="IPR036150">
    <property type="entry name" value="Cyt_b/b6_C_sf"/>
</dbReference>
<dbReference type="InterPro" id="IPR005798">
    <property type="entry name" value="Cyt_b/b6_C"/>
</dbReference>